<dbReference type="FunCoup" id="D4H6U9">
    <property type="interactions" value="122"/>
</dbReference>
<keyword evidence="11 12" id="KW-0535">Nitrogen fixation</keyword>
<dbReference type="SMART" id="SM00382">
    <property type="entry name" value="AAA"/>
    <property type="match status" value="1"/>
</dbReference>
<evidence type="ECO:0000256" key="9">
    <source>
        <dbReference type="ARBA" id="ARBA00023159"/>
    </source>
</evidence>
<dbReference type="AlphaFoldDB" id="D4H6U9"/>
<organism evidence="15 16">
    <name type="scientific">Denitrovibrio acetiphilus (strain DSM 12809 / NBRC 114555 / N2460)</name>
    <dbReference type="NCBI Taxonomy" id="522772"/>
    <lineage>
        <taxon>Bacteria</taxon>
        <taxon>Pseudomonadati</taxon>
        <taxon>Deferribacterota</taxon>
        <taxon>Deferribacteres</taxon>
        <taxon>Deferribacterales</taxon>
        <taxon>Geovibrionaceae</taxon>
        <taxon>Denitrovibrio</taxon>
    </lineage>
</organism>
<dbReference type="RefSeq" id="WP_013010346.1">
    <property type="nucleotide sequence ID" value="NC_013943.1"/>
</dbReference>
<dbReference type="SUPFAM" id="SSF46689">
    <property type="entry name" value="Homeodomain-like"/>
    <property type="match status" value="1"/>
</dbReference>
<dbReference type="InterPro" id="IPR025662">
    <property type="entry name" value="Sigma_54_int_dom_ATP-bd_1"/>
</dbReference>
<dbReference type="SUPFAM" id="SSF55781">
    <property type="entry name" value="GAF domain-like"/>
    <property type="match status" value="1"/>
</dbReference>
<dbReference type="InParanoid" id="D4H6U9"/>
<dbReference type="Gene3D" id="1.10.10.60">
    <property type="entry name" value="Homeodomain-like"/>
    <property type="match status" value="1"/>
</dbReference>
<dbReference type="Pfam" id="PF00158">
    <property type="entry name" value="Sigma54_activat"/>
    <property type="match status" value="1"/>
</dbReference>
<keyword evidence="4" id="KW-0547">Nucleotide-binding</keyword>
<dbReference type="PRINTS" id="PR01590">
    <property type="entry name" value="HTHFIS"/>
</dbReference>
<evidence type="ECO:0000256" key="12">
    <source>
        <dbReference type="RuleBase" id="RU368029"/>
    </source>
</evidence>
<dbReference type="eggNOG" id="COG3604">
    <property type="taxonomic scope" value="Bacteria"/>
</dbReference>
<evidence type="ECO:0000256" key="7">
    <source>
        <dbReference type="ARBA" id="ARBA00023015"/>
    </source>
</evidence>
<dbReference type="InterPro" id="IPR025943">
    <property type="entry name" value="Sigma_54_int_dom_ATP-bd_2"/>
</dbReference>
<dbReference type="Pfam" id="PF02954">
    <property type="entry name" value="HTH_8"/>
    <property type="match status" value="1"/>
</dbReference>
<evidence type="ECO:0000256" key="8">
    <source>
        <dbReference type="ARBA" id="ARBA00023125"/>
    </source>
</evidence>
<dbReference type="PROSITE" id="PS00688">
    <property type="entry name" value="SIGMA54_INTERACT_3"/>
    <property type="match status" value="1"/>
</dbReference>
<dbReference type="PROSITE" id="PS00675">
    <property type="entry name" value="SIGMA54_INTERACT_1"/>
    <property type="match status" value="1"/>
</dbReference>
<dbReference type="GO" id="GO:0005524">
    <property type="term" value="F:ATP binding"/>
    <property type="evidence" value="ECO:0007669"/>
    <property type="project" value="UniProtKB-KW"/>
</dbReference>
<dbReference type="NCBIfam" id="TIGR01817">
    <property type="entry name" value="nifA"/>
    <property type="match status" value="1"/>
</dbReference>
<proteinExistence type="predicted"/>
<dbReference type="InterPro" id="IPR002078">
    <property type="entry name" value="Sigma_54_int"/>
</dbReference>
<evidence type="ECO:0000256" key="10">
    <source>
        <dbReference type="ARBA" id="ARBA00023163"/>
    </source>
</evidence>
<dbReference type="Proteomes" id="UP000002012">
    <property type="component" value="Chromosome"/>
</dbReference>
<keyword evidence="10 12" id="KW-0804">Transcription</keyword>
<dbReference type="GO" id="GO:0043565">
    <property type="term" value="F:sequence-specific DNA binding"/>
    <property type="evidence" value="ECO:0007669"/>
    <property type="project" value="InterPro"/>
</dbReference>
<dbReference type="InterPro" id="IPR058031">
    <property type="entry name" value="AAA_lid_NorR"/>
</dbReference>
<reference evidence="15 16" key="1">
    <citation type="journal article" date="2010" name="Stand. Genomic Sci.">
        <title>Complete genome sequence of Denitrovibrio acetiphilus type strain (N2460).</title>
        <authorList>
            <person name="Kiss H."/>
            <person name="Lang E."/>
            <person name="Lapidus A."/>
            <person name="Copeland A."/>
            <person name="Nolan M."/>
            <person name="Glavina Del Rio T."/>
            <person name="Chen F."/>
            <person name="Lucas S."/>
            <person name="Tice H."/>
            <person name="Cheng J.F."/>
            <person name="Han C."/>
            <person name="Goodwin L."/>
            <person name="Pitluck S."/>
            <person name="Liolios K."/>
            <person name="Pati A."/>
            <person name="Ivanova N."/>
            <person name="Mavromatis K."/>
            <person name="Chen A."/>
            <person name="Palaniappan K."/>
            <person name="Land M."/>
            <person name="Hauser L."/>
            <person name="Chang Y.J."/>
            <person name="Jeffries C.D."/>
            <person name="Detter J.C."/>
            <person name="Brettin T."/>
            <person name="Spring S."/>
            <person name="Rohde M."/>
            <person name="Goker M."/>
            <person name="Woyke T."/>
            <person name="Bristow J."/>
            <person name="Eisen J.A."/>
            <person name="Markowitz V."/>
            <person name="Hugenholtz P."/>
            <person name="Kyrpides N.C."/>
            <person name="Klenk H.P."/>
        </authorList>
    </citation>
    <scope>NUCLEOTIDE SEQUENCE [LARGE SCALE GENOMIC DNA]</scope>
    <source>
        <strain evidence="16">DSM 12809 / NBRC 114555 / N2460</strain>
    </source>
</reference>
<dbReference type="EMBL" id="CP001968">
    <property type="protein sequence ID" value="ADD67815.1"/>
    <property type="molecule type" value="Genomic_DNA"/>
</dbReference>
<dbReference type="OrthoDB" id="9771372at2"/>
<comment type="function">
    <text evidence="1 12">Required for activation of most nif operons, which are directly involved in nitrogen fixation.</text>
</comment>
<dbReference type="HOGENOM" id="CLU_000445_95_2_0"/>
<sequence>MMNANYYKTALNTIYEISVILNSSNMIQHSLYRSLLQMSDTLSMERGLILLHDKDTNELFVEASIGLDNDEGPVKNMRYKADEGVVGKVFKYGIPILIPDVQKEPMFLNKLGRNAKKEEISFIAVPIKHQNQTYGVLAVDKVVSKMYSITTDVDILKMIATLMASFLHKVQFFTSEMEAIQQEKSRIEEEKLKLIGEVTQKYQYEGLVGSGRLMRKVLDKVQMVTASDSAVLIRGESGTGKEVVAKTIHYNSNRRKKPFVAVNCAAIPGELIESELFGYSKGAFTGAAGEKKGKFEQADGGTIFLDEIGDMPMEAQSKLLRVLQDKVVEKLGGTKPVQVDVRILAATNKNLEAAVQSGEFRLDLYYRLNVFAIFLPPLRKRKEDIPEIAQHILKNLSKRYNKNYTISPEAVTALMNCNYPGNIRELENCLERSAFTAGGGEIKTKHISCMRGEMCMSHFMEEQLSGSSTAITPQTGGIPDNDYSEADNELISGNMDERERVVQALEKAGWVQAKAARMLDMTVRQMNYRIKKFNIKVKKI</sequence>
<dbReference type="InterPro" id="IPR027417">
    <property type="entry name" value="P-loop_NTPase"/>
</dbReference>
<dbReference type="InterPro" id="IPR002197">
    <property type="entry name" value="HTH_Fis"/>
</dbReference>
<evidence type="ECO:0000256" key="11">
    <source>
        <dbReference type="ARBA" id="ARBA00023231"/>
    </source>
</evidence>
<name>D4H6U9_DENA2</name>
<dbReference type="GO" id="GO:0009399">
    <property type="term" value="P:nitrogen fixation"/>
    <property type="evidence" value="ECO:0007669"/>
    <property type="project" value="UniProtKB-UniRule"/>
</dbReference>
<dbReference type="InterPro" id="IPR003018">
    <property type="entry name" value="GAF"/>
</dbReference>
<dbReference type="PANTHER" id="PTHR32071:SF57">
    <property type="entry name" value="C4-DICARBOXYLATE TRANSPORT TRANSCRIPTIONAL REGULATORY PROTEIN DCTD"/>
    <property type="match status" value="1"/>
</dbReference>
<dbReference type="FunFam" id="3.40.50.300:FF:000006">
    <property type="entry name" value="DNA-binding transcriptional regulator NtrC"/>
    <property type="match status" value="1"/>
</dbReference>
<keyword evidence="13" id="KW-0175">Coiled coil</keyword>
<dbReference type="Gene3D" id="3.30.450.40">
    <property type="match status" value="1"/>
</dbReference>
<dbReference type="STRING" id="522772.Dacet_1039"/>
<feature type="domain" description="Sigma-54 factor interaction" evidence="14">
    <location>
        <begin position="207"/>
        <end position="435"/>
    </location>
</feature>
<evidence type="ECO:0000313" key="15">
    <source>
        <dbReference type="EMBL" id="ADD67815.1"/>
    </source>
</evidence>
<evidence type="ECO:0000256" key="2">
    <source>
        <dbReference type="ARBA" id="ARBA00011135"/>
    </source>
</evidence>
<keyword evidence="7 12" id="KW-0805">Transcription regulation</keyword>
<dbReference type="SUPFAM" id="SSF52540">
    <property type="entry name" value="P-loop containing nucleoside triphosphate hydrolases"/>
    <property type="match status" value="1"/>
</dbReference>
<dbReference type="Gene3D" id="3.40.50.300">
    <property type="entry name" value="P-loop containing nucleotide triphosphate hydrolases"/>
    <property type="match status" value="1"/>
</dbReference>
<accession>D4H6U9</accession>
<dbReference type="PANTHER" id="PTHR32071">
    <property type="entry name" value="TRANSCRIPTIONAL REGULATORY PROTEIN"/>
    <property type="match status" value="1"/>
</dbReference>
<keyword evidence="9 12" id="KW-0010">Activator</keyword>
<comment type="subunit">
    <text evidence="2 12">Interacts with sigma-54.</text>
</comment>
<feature type="coiled-coil region" evidence="13">
    <location>
        <begin position="170"/>
        <end position="197"/>
    </location>
</feature>
<dbReference type="GO" id="GO:0000160">
    <property type="term" value="P:phosphorelay signal transduction system"/>
    <property type="evidence" value="ECO:0007669"/>
    <property type="project" value="UniProtKB-UniRule"/>
</dbReference>
<gene>
    <name evidence="15" type="ordered locus">Dacet_1039</name>
</gene>
<protein>
    <recommendedName>
        <fullName evidence="3 12">Nif-specific regulatory protein</fullName>
    </recommendedName>
</protein>
<dbReference type="Gene3D" id="1.10.8.60">
    <property type="match status" value="1"/>
</dbReference>
<evidence type="ECO:0000256" key="6">
    <source>
        <dbReference type="ARBA" id="ARBA00023012"/>
    </source>
</evidence>
<keyword evidence="8 12" id="KW-0238">DNA-binding</keyword>
<dbReference type="InterPro" id="IPR010113">
    <property type="entry name" value="Nif-specific_regulatory_prot"/>
</dbReference>
<evidence type="ECO:0000256" key="13">
    <source>
        <dbReference type="SAM" id="Coils"/>
    </source>
</evidence>
<evidence type="ECO:0000256" key="3">
    <source>
        <dbReference type="ARBA" id="ARBA00015308"/>
    </source>
</evidence>
<dbReference type="KEGG" id="dap:Dacet_1039"/>
<dbReference type="GO" id="GO:0003700">
    <property type="term" value="F:DNA-binding transcription factor activity"/>
    <property type="evidence" value="ECO:0007669"/>
    <property type="project" value="UniProtKB-UniRule"/>
</dbReference>
<dbReference type="InterPro" id="IPR003593">
    <property type="entry name" value="AAA+_ATPase"/>
</dbReference>
<evidence type="ECO:0000256" key="4">
    <source>
        <dbReference type="ARBA" id="ARBA00022741"/>
    </source>
</evidence>
<dbReference type="InterPro" id="IPR029016">
    <property type="entry name" value="GAF-like_dom_sf"/>
</dbReference>
<dbReference type="SMART" id="SM00065">
    <property type="entry name" value="GAF"/>
    <property type="match status" value="1"/>
</dbReference>
<dbReference type="InterPro" id="IPR025944">
    <property type="entry name" value="Sigma_54_int_dom_CS"/>
</dbReference>
<dbReference type="Pfam" id="PF25601">
    <property type="entry name" value="AAA_lid_14"/>
    <property type="match status" value="1"/>
</dbReference>
<dbReference type="CDD" id="cd00009">
    <property type="entry name" value="AAA"/>
    <property type="match status" value="1"/>
</dbReference>
<keyword evidence="5" id="KW-0067">ATP-binding</keyword>
<dbReference type="PROSITE" id="PS50045">
    <property type="entry name" value="SIGMA54_INTERACT_4"/>
    <property type="match status" value="1"/>
</dbReference>
<keyword evidence="6 12" id="KW-0902">Two-component regulatory system</keyword>
<evidence type="ECO:0000313" key="16">
    <source>
        <dbReference type="Proteomes" id="UP000002012"/>
    </source>
</evidence>
<keyword evidence="16" id="KW-1185">Reference proteome</keyword>
<evidence type="ECO:0000256" key="5">
    <source>
        <dbReference type="ARBA" id="ARBA00022840"/>
    </source>
</evidence>
<dbReference type="InterPro" id="IPR009057">
    <property type="entry name" value="Homeodomain-like_sf"/>
</dbReference>
<dbReference type="PROSITE" id="PS00676">
    <property type="entry name" value="SIGMA54_INTERACT_2"/>
    <property type="match status" value="1"/>
</dbReference>
<evidence type="ECO:0000256" key="1">
    <source>
        <dbReference type="ARBA" id="ARBA00002167"/>
    </source>
</evidence>
<evidence type="ECO:0000259" key="14">
    <source>
        <dbReference type="PROSITE" id="PS50045"/>
    </source>
</evidence>
<dbReference type="Pfam" id="PF13185">
    <property type="entry name" value="GAF_2"/>
    <property type="match status" value="1"/>
</dbReference>
<dbReference type="PaxDb" id="522772-Dacet_1039"/>